<proteinExistence type="predicted"/>
<dbReference type="STRING" id="1221500.ABE65_009145"/>
<dbReference type="Pfam" id="PF01521">
    <property type="entry name" value="Fe-S_biosyn"/>
    <property type="match status" value="1"/>
</dbReference>
<dbReference type="InterPro" id="IPR035903">
    <property type="entry name" value="HesB-like_dom_sf"/>
</dbReference>
<reference evidence="2 3" key="1">
    <citation type="submission" date="2016-04" db="EMBL/GenBank/DDBJ databases">
        <title>Complete genome sequence of Fictibacillus phosphorivorans G25-29, a strain toxic to nematodes.</title>
        <authorList>
            <person name="Zheng Z."/>
        </authorList>
    </citation>
    <scope>NUCLEOTIDE SEQUENCE [LARGE SCALE GENOMIC DNA]</scope>
    <source>
        <strain evidence="2 3">G25-29</strain>
    </source>
</reference>
<dbReference type="KEGG" id="fpn:ABE65_009145"/>
<organism evidence="2 3">
    <name type="scientific">Fictibacillus phosphorivorans</name>
    <dbReference type="NCBI Taxonomy" id="1221500"/>
    <lineage>
        <taxon>Bacteria</taxon>
        <taxon>Bacillati</taxon>
        <taxon>Bacillota</taxon>
        <taxon>Bacilli</taxon>
        <taxon>Bacillales</taxon>
        <taxon>Fictibacillaceae</taxon>
        <taxon>Fictibacillus</taxon>
    </lineage>
</organism>
<name>A0A161IIX1_9BACL</name>
<dbReference type="InterPro" id="IPR000361">
    <property type="entry name" value="ATAP_core_dom"/>
</dbReference>
<dbReference type="EMBL" id="CP015378">
    <property type="protein sequence ID" value="ANC76959.1"/>
    <property type="molecule type" value="Genomic_DNA"/>
</dbReference>
<evidence type="ECO:0000313" key="3">
    <source>
        <dbReference type="Proteomes" id="UP000076623"/>
    </source>
</evidence>
<dbReference type="AlphaFoldDB" id="A0A161IIX1"/>
<sequence length="94" mass="10410">MTFSITSAAANLYKDITLEATEALRLFVKYAGSGDSGGFSLGVTPAVPEADDYVQEVDGLRFFVRNEEKWLVENMKLDYDESTDYFSCHLPGLA</sequence>
<dbReference type="Proteomes" id="UP000076623">
    <property type="component" value="Chromosome"/>
</dbReference>
<feature type="domain" description="Core" evidence="1">
    <location>
        <begin position="1"/>
        <end position="84"/>
    </location>
</feature>
<accession>A0A161IIX1</accession>
<keyword evidence="3" id="KW-1185">Reference proteome</keyword>
<protein>
    <recommendedName>
        <fullName evidence="1">Core domain-containing protein</fullName>
    </recommendedName>
</protein>
<evidence type="ECO:0000259" key="1">
    <source>
        <dbReference type="Pfam" id="PF01521"/>
    </source>
</evidence>
<dbReference type="Gene3D" id="2.60.300.12">
    <property type="entry name" value="HesB-like domain"/>
    <property type="match status" value="1"/>
</dbReference>
<dbReference type="SUPFAM" id="SSF89360">
    <property type="entry name" value="HesB-like domain"/>
    <property type="match status" value="1"/>
</dbReference>
<dbReference type="RefSeq" id="WP_066393895.1">
    <property type="nucleotide sequence ID" value="NZ_CP015378.1"/>
</dbReference>
<gene>
    <name evidence="2" type="ORF">ABE65_009145</name>
</gene>
<evidence type="ECO:0000313" key="2">
    <source>
        <dbReference type="EMBL" id="ANC76959.1"/>
    </source>
</evidence>